<feature type="compositionally biased region" description="Low complexity" evidence="2">
    <location>
        <begin position="557"/>
        <end position="566"/>
    </location>
</feature>
<sequence>MTAPVWMAFPPEVHSALLSSGPGPGSLLAAAEAWNSLGIEYAAVADELSALVVAVQSGAWEGPSAESYAAANAPYVAWLLRNSADSTVMATQHATAATAYTLALAAMPTLAELAANHTIHAVLLATNFFGINTIPIALNEADYVRMWIQAATTMSTYQVASTAAVAAAPQTTPAPQIVKSDAASNPTSNLESNIETYLYSQLVQFQTAENRFVDQLISQYLGYTHTGTLPTPKDPFTAQYPTVSNSQALASIEGYYNQYVLAGGQLTPGKPLAYDLGNALFFINYTFVDLLPGDIGEIAHGNIYQIFSLETAAIVFSFVSMRISNVLEIINVGLNSGLIASATVPVFATPVAGLSGLAGFAGLAGLAQQAAAMAPAVAVPAAIPPPLAIAHVVSAPAPPAAPAGVPVTSPVHAVTGPGAPPPPPVGAPPPIATGTESFGYMVGYTETEAQASAQAKTREPIYRSASSMPAAAAITRPASPPARRRRRRANVNQLGRRYEYLDLDQVLDDQSSEQLVASVAASDRGAGALGVAGADPRAEHPAGLSTLAGDTFGGGPTVPMVPGTWGDRNTTADDAEPNP</sequence>
<dbReference type="Pfam" id="PF18878">
    <property type="entry name" value="PPE-PPW"/>
    <property type="match status" value="1"/>
</dbReference>
<evidence type="ECO:0000259" key="3">
    <source>
        <dbReference type="Pfam" id="PF00823"/>
    </source>
</evidence>
<accession>A0ABX3STP8</accession>
<protein>
    <recommendedName>
        <fullName evidence="7">PPE family protein</fullName>
    </recommendedName>
</protein>
<dbReference type="InterPro" id="IPR043641">
    <property type="entry name" value="PPE-PPW_C"/>
</dbReference>
<feature type="domain" description="PPE" evidence="3">
    <location>
        <begin position="6"/>
        <end position="168"/>
    </location>
</feature>
<dbReference type="EMBL" id="MVHV01000010">
    <property type="protein sequence ID" value="ORA82358.1"/>
    <property type="molecule type" value="Genomic_DNA"/>
</dbReference>
<dbReference type="PANTHER" id="PTHR46766:SF1">
    <property type="entry name" value="GLUTAMINE-RICH PROTEIN 2"/>
    <property type="match status" value="1"/>
</dbReference>
<dbReference type="RefSeq" id="WP_083010618.1">
    <property type="nucleotide sequence ID" value="NZ_CP060015.1"/>
</dbReference>
<evidence type="ECO:0000313" key="6">
    <source>
        <dbReference type="Proteomes" id="UP000243140"/>
    </source>
</evidence>
<dbReference type="Pfam" id="PF00823">
    <property type="entry name" value="PPE"/>
    <property type="match status" value="1"/>
</dbReference>
<evidence type="ECO:0000256" key="2">
    <source>
        <dbReference type="SAM" id="MobiDB-lite"/>
    </source>
</evidence>
<dbReference type="InterPro" id="IPR000030">
    <property type="entry name" value="PPE_dom"/>
</dbReference>
<evidence type="ECO:0000256" key="1">
    <source>
        <dbReference type="ARBA" id="ARBA00010652"/>
    </source>
</evidence>
<evidence type="ECO:0000259" key="4">
    <source>
        <dbReference type="Pfam" id="PF18878"/>
    </source>
</evidence>
<evidence type="ECO:0000313" key="5">
    <source>
        <dbReference type="EMBL" id="ORA82358.1"/>
    </source>
</evidence>
<dbReference type="Proteomes" id="UP000243140">
    <property type="component" value="Unassembled WGS sequence"/>
</dbReference>
<keyword evidence="6" id="KW-1185">Reference proteome</keyword>
<dbReference type="Gene3D" id="1.20.1260.20">
    <property type="entry name" value="PPE superfamily"/>
    <property type="match status" value="1"/>
</dbReference>
<name>A0ABX3STP8_MYCMA</name>
<feature type="region of interest" description="Disordered" evidence="2">
    <location>
        <begin position="531"/>
        <end position="579"/>
    </location>
</feature>
<gene>
    <name evidence="5" type="ORF">BST29_11640</name>
</gene>
<dbReference type="SUPFAM" id="SSF140459">
    <property type="entry name" value="PE/PPE dimer-like"/>
    <property type="match status" value="1"/>
</dbReference>
<dbReference type="PANTHER" id="PTHR46766">
    <property type="entry name" value="GLUTAMINE-RICH PROTEIN 2"/>
    <property type="match status" value="1"/>
</dbReference>
<organism evidence="5 6">
    <name type="scientific">Mycobacterium malmoense</name>
    <dbReference type="NCBI Taxonomy" id="1780"/>
    <lineage>
        <taxon>Bacteria</taxon>
        <taxon>Bacillati</taxon>
        <taxon>Actinomycetota</taxon>
        <taxon>Actinomycetes</taxon>
        <taxon>Mycobacteriales</taxon>
        <taxon>Mycobacteriaceae</taxon>
        <taxon>Mycobacterium</taxon>
    </lineage>
</organism>
<feature type="region of interest" description="Disordered" evidence="2">
    <location>
        <begin position="463"/>
        <end position="487"/>
    </location>
</feature>
<proteinExistence type="inferred from homology"/>
<feature type="domain" description="PPE-PPW subfamily C-terminal" evidence="4">
    <location>
        <begin position="520"/>
        <end position="565"/>
    </location>
</feature>
<reference evidence="5 6" key="1">
    <citation type="submission" date="2017-02" db="EMBL/GenBank/DDBJ databases">
        <title>The new phylogeny of genus Mycobacterium.</title>
        <authorList>
            <person name="Tortoli E."/>
            <person name="Trovato A."/>
            <person name="Cirillo D.M."/>
        </authorList>
    </citation>
    <scope>NUCLEOTIDE SEQUENCE [LARGE SCALE GENOMIC DNA]</scope>
    <source>
        <strain evidence="5 6">IP1130001</strain>
    </source>
</reference>
<dbReference type="InterPro" id="IPR038332">
    <property type="entry name" value="PPE_sf"/>
</dbReference>
<comment type="caution">
    <text evidence="5">The sequence shown here is derived from an EMBL/GenBank/DDBJ whole genome shotgun (WGS) entry which is preliminary data.</text>
</comment>
<evidence type="ECO:0008006" key="7">
    <source>
        <dbReference type="Google" id="ProtNLM"/>
    </source>
</evidence>
<comment type="similarity">
    <text evidence="1">Belongs to the mycobacterial PPE family.</text>
</comment>